<sequence length="178" mass="20513">MENNQLIEKALQFATEKHQDQTRQDKAKSPYIVHPISVRHILSDIGGVEDPEVLAAALLHDTLEDTKTTKRELIENFGERVCQLVREVSDDKTLPKQERKQLQIDHAKKLSEGATLIKLGDKIANVTDITNTPPTNWDTKRRKEYIYWAEQVINNCPKVNKALEDYFKVIIQKAREIL</sequence>
<dbReference type="EMBL" id="UINC01144063">
    <property type="protein sequence ID" value="SVD33343.1"/>
    <property type="molecule type" value="Genomic_DNA"/>
</dbReference>
<gene>
    <name evidence="2" type="ORF">METZ01_LOCUS386197</name>
</gene>
<dbReference type="InterPro" id="IPR052194">
    <property type="entry name" value="MESH1"/>
</dbReference>
<evidence type="ECO:0000259" key="1">
    <source>
        <dbReference type="PROSITE" id="PS51831"/>
    </source>
</evidence>
<dbReference type="SMART" id="SM00471">
    <property type="entry name" value="HDc"/>
    <property type="match status" value="1"/>
</dbReference>
<evidence type="ECO:0000313" key="2">
    <source>
        <dbReference type="EMBL" id="SVD33343.1"/>
    </source>
</evidence>
<dbReference type="InterPro" id="IPR003607">
    <property type="entry name" value="HD/PDEase_dom"/>
</dbReference>
<organism evidence="2">
    <name type="scientific">marine metagenome</name>
    <dbReference type="NCBI Taxonomy" id="408172"/>
    <lineage>
        <taxon>unclassified sequences</taxon>
        <taxon>metagenomes</taxon>
        <taxon>ecological metagenomes</taxon>
    </lineage>
</organism>
<dbReference type="GO" id="GO:0008893">
    <property type="term" value="F:guanosine-3',5'-bis(diphosphate) 3'-diphosphatase activity"/>
    <property type="evidence" value="ECO:0007669"/>
    <property type="project" value="TreeGrafter"/>
</dbReference>
<feature type="domain" description="HD" evidence="1">
    <location>
        <begin position="31"/>
        <end position="126"/>
    </location>
</feature>
<protein>
    <recommendedName>
        <fullName evidence="1">HD domain-containing protein</fullName>
    </recommendedName>
</protein>
<dbReference type="InterPro" id="IPR006674">
    <property type="entry name" value="HD_domain"/>
</dbReference>
<name>A0A382UGF7_9ZZZZ</name>
<dbReference type="AlphaFoldDB" id="A0A382UGF7"/>
<dbReference type="Gene3D" id="1.10.3210.10">
    <property type="entry name" value="Hypothetical protein af1432"/>
    <property type="match status" value="1"/>
</dbReference>
<dbReference type="SUPFAM" id="SSF109604">
    <property type="entry name" value="HD-domain/PDEase-like"/>
    <property type="match status" value="1"/>
</dbReference>
<reference evidence="2" key="1">
    <citation type="submission" date="2018-05" db="EMBL/GenBank/DDBJ databases">
        <authorList>
            <person name="Lanie J.A."/>
            <person name="Ng W.-L."/>
            <person name="Kazmierczak K.M."/>
            <person name="Andrzejewski T.M."/>
            <person name="Davidsen T.M."/>
            <person name="Wayne K.J."/>
            <person name="Tettelin H."/>
            <person name="Glass J.I."/>
            <person name="Rusch D."/>
            <person name="Podicherti R."/>
            <person name="Tsui H.-C.T."/>
            <person name="Winkler M.E."/>
        </authorList>
    </citation>
    <scope>NUCLEOTIDE SEQUENCE</scope>
</reference>
<dbReference type="CDD" id="cd00077">
    <property type="entry name" value="HDc"/>
    <property type="match status" value="1"/>
</dbReference>
<accession>A0A382UGF7</accession>
<dbReference type="Pfam" id="PF13328">
    <property type="entry name" value="HD_4"/>
    <property type="match status" value="1"/>
</dbReference>
<proteinExistence type="predicted"/>
<dbReference type="PANTHER" id="PTHR46246">
    <property type="entry name" value="GUANOSINE-3',5'-BIS(DIPHOSPHATE) 3'-PYROPHOSPHOHYDROLASE MESH1"/>
    <property type="match status" value="1"/>
</dbReference>
<dbReference type="PROSITE" id="PS51831">
    <property type="entry name" value="HD"/>
    <property type="match status" value="1"/>
</dbReference>
<dbReference type="PANTHER" id="PTHR46246:SF1">
    <property type="entry name" value="GUANOSINE-3',5'-BIS(DIPHOSPHATE) 3'-PYROPHOSPHOHYDROLASE MESH1"/>
    <property type="match status" value="1"/>
</dbReference>